<comment type="function">
    <text evidence="4">Links T-cell receptor activation signal to phospholipase C-gamma-1, GRB2 and phosphatidylinositol 3-kinase.</text>
</comment>
<dbReference type="PANTHER" id="PTHR10872">
    <property type="entry name" value="SH2B ADAPTER PROTEIN"/>
    <property type="match status" value="1"/>
</dbReference>
<feature type="region of interest" description="Disordered" evidence="10">
    <location>
        <begin position="1"/>
        <end position="23"/>
    </location>
</feature>
<dbReference type="PANTHER" id="PTHR10872:SF1">
    <property type="entry name" value="SH2B ADAPTER PROTEIN 3"/>
    <property type="match status" value="1"/>
</dbReference>
<keyword evidence="2" id="KW-0597">Phosphoprotein</keyword>
<keyword evidence="3 9" id="KW-0727">SH2 domain</keyword>
<evidence type="ECO:0000256" key="9">
    <source>
        <dbReference type="PROSITE-ProRule" id="PRU00191"/>
    </source>
</evidence>
<evidence type="ECO:0000259" key="11">
    <source>
        <dbReference type="PROSITE" id="PS50001"/>
    </source>
</evidence>
<dbReference type="GO" id="GO:0005886">
    <property type="term" value="C:plasma membrane"/>
    <property type="evidence" value="ECO:0007669"/>
    <property type="project" value="TreeGrafter"/>
</dbReference>
<dbReference type="CDD" id="cd10412">
    <property type="entry name" value="SH2_SH2B3"/>
    <property type="match status" value="1"/>
</dbReference>
<evidence type="ECO:0000313" key="12">
    <source>
        <dbReference type="Proteomes" id="UP000694906"/>
    </source>
</evidence>
<dbReference type="Pfam" id="PF08916">
    <property type="entry name" value="Phe_ZIP"/>
    <property type="match status" value="1"/>
</dbReference>
<dbReference type="GO" id="GO:0002262">
    <property type="term" value="P:myeloid cell homeostasis"/>
    <property type="evidence" value="ECO:0007669"/>
    <property type="project" value="UniProtKB-ARBA"/>
</dbReference>
<dbReference type="InterPro" id="IPR030523">
    <property type="entry name" value="SH2B"/>
</dbReference>
<dbReference type="SMART" id="SM00233">
    <property type="entry name" value="PH"/>
    <property type="match status" value="1"/>
</dbReference>
<dbReference type="GO" id="GO:0005068">
    <property type="term" value="F:transmembrane receptor protein tyrosine kinase adaptor activity"/>
    <property type="evidence" value="ECO:0007669"/>
    <property type="project" value="TreeGrafter"/>
</dbReference>
<dbReference type="KEGG" id="hgl:101709458"/>
<feature type="region of interest" description="Disordered" evidence="10">
    <location>
        <begin position="85"/>
        <end position="110"/>
    </location>
</feature>
<dbReference type="GO" id="GO:0035556">
    <property type="term" value="P:intracellular signal transduction"/>
    <property type="evidence" value="ECO:0007669"/>
    <property type="project" value="TreeGrafter"/>
</dbReference>
<feature type="region of interest" description="Disordered" evidence="10">
    <location>
        <begin position="305"/>
        <end position="341"/>
    </location>
</feature>
<dbReference type="InterPro" id="IPR001849">
    <property type="entry name" value="PH_domain"/>
</dbReference>
<dbReference type="FunFam" id="3.30.505.10:FF:000008">
    <property type="entry name" value="SH2B adapter protein 1 isoform 2"/>
    <property type="match status" value="1"/>
</dbReference>
<evidence type="ECO:0000256" key="2">
    <source>
        <dbReference type="ARBA" id="ARBA00022553"/>
    </source>
</evidence>
<feature type="region of interest" description="Disordered" evidence="10">
    <location>
        <begin position="522"/>
        <end position="562"/>
    </location>
</feature>
<comment type="similarity">
    <text evidence="1">Belongs to the SH2B adapter family.</text>
</comment>
<dbReference type="PRINTS" id="PR00401">
    <property type="entry name" value="SH2DOMAIN"/>
</dbReference>
<dbReference type="Gene3D" id="2.30.29.30">
    <property type="entry name" value="Pleckstrin-homology domain (PH domain)/Phosphotyrosine-binding domain (PTB)"/>
    <property type="match status" value="1"/>
</dbReference>
<evidence type="ECO:0000256" key="10">
    <source>
        <dbReference type="SAM" id="MobiDB-lite"/>
    </source>
</evidence>
<dbReference type="Proteomes" id="UP000694906">
    <property type="component" value="Unplaced"/>
</dbReference>
<dbReference type="PROSITE" id="PS50001">
    <property type="entry name" value="SH2"/>
    <property type="match status" value="1"/>
</dbReference>
<dbReference type="CDD" id="cd01231">
    <property type="entry name" value="PH_SH2B_family"/>
    <property type="match status" value="1"/>
</dbReference>
<dbReference type="SUPFAM" id="SSF109805">
    <property type="entry name" value="Phenylalanine zipper"/>
    <property type="match status" value="1"/>
</dbReference>
<accession>A0AAX6P565</accession>
<dbReference type="SMART" id="SM00252">
    <property type="entry name" value="SH2"/>
    <property type="match status" value="1"/>
</dbReference>
<dbReference type="GO" id="GO:0060761">
    <property type="term" value="P:negative regulation of response to cytokine stimulus"/>
    <property type="evidence" value="ECO:0007669"/>
    <property type="project" value="UniProtKB-ARBA"/>
</dbReference>
<evidence type="ECO:0000256" key="5">
    <source>
        <dbReference type="ARBA" id="ARBA00073704"/>
    </source>
</evidence>
<dbReference type="AlphaFoldDB" id="A0AAX6P565"/>
<dbReference type="FunFam" id="2.30.29.30:FF:000299">
    <property type="entry name" value="SH2B adapter protein 3 isoform X2"/>
    <property type="match status" value="1"/>
</dbReference>
<organism evidence="12 13">
    <name type="scientific">Heterocephalus glaber</name>
    <name type="common">Naked mole rat</name>
    <dbReference type="NCBI Taxonomy" id="10181"/>
    <lineage>
        <taxon>Eukaryota</taxon>
        <taxon>Metazoa</taxon>
        <taxon>Chordata</taxon>
        <taxon>Craniata</taxon>
        <taxon>Vertebrata</taxon>
        <taxon>Euteleostomi</taxon>
        <taxon>Mammalia</taxon>
        <taxon>Eutheria</taxon>
        <taxon>Euarchontoglires</taxon>
        <taxon>Glires</taxon>
        <taxon>Rodentia</taxon>
        <taxon>Hystricomorpha</taxon>
        <taxon>Bathyergidae</taxon>
        <taxon>Heterocephalus</taxon>
    </lineage>
</organism>
<dbReference type="SUPFAM" id="SSF50729">
    <property type="entry name" value="PH domain-like"/>
    <property type="match status" value="1"/>
</dbReference>
<reference evidence="13" key="1">
    <citation type="submission" date="2025-08" db="UniProtKB">
        <authorList>
            <consortium name="RefSeq"/>
        </authorList>
    </citation>
    <scope>IDENTIFICATION</scope>
</reference>
<dbReference type="InterPro" id="IPR036860">
    <property type="entry name" value="SH2_dom_sf"/>
</dbReference>
<sequence>MNGPTLQPPAPQPAAPQSPAPPRAWSEFCELHAVAAARELARQYWAFARQHPQHAPPRAELVSLRFADLFQHYFCLELRDARAGGPPGRDYREAARGPAAKAEVPEPGPVPAAALPKARSSEDLALPRMPGACALQQLRRGLRHLFRRRSAGELPAACGPGDPGEAPARSGPARKLLPWSLAREPPPDALKEEALRYSVADEASMDSGARWQRGRLVLRRVPGPAGGSDRVLQLFDPPKSSKPKLQAACSSIQEVRRCTRLEMPDNLYTFVLKVKDRTDIIFEVGDEQQLNSWMAELWEYTGQGRESMDTEMHHPSGPELSTSSSPGGSTDSLNHAGASPGGLLDPTCQKTDHFLSCYPWFHGPISRVKAAQLVQLQGPDAHGLFLVRQSESRRGEYVLTFNFQGRAKHLRLSLTERGQCRVQHLHFPSVVDMLHHFQCSPIPLECGAACDVRLSSYVVVSQPPGSCNTVPFPFSLPRWDSELGLAHLSSSGCPQGVGPEGLTGRPSPPEQIFHLVPSPEELASSLRHLEPEPSSRARDSDYEMDSSSRSHLRAIDNQYTPL</sequence>
<dbReference type="InterPro" id="IPR000980">
    <property type="entry name" value="SH2"/>
</dbReference>
<dbReference type="InterPro" id="IPR036290">
    <property type="entry name" value="Phe_ZIP_sf"/>
</dbReference>
<evidence type="ECO:0000313" key="13">
    <source>
        <dbReference type="RefSeq" id="XP_004843848.1"/>
    </source>
</evidence>
<dbReference type="GO" id="GO:0061515">
    <property type="term" value="P:myeloid cell development"/>
    <property type="evidence" value="ECO:0007669"/>
    <property type="project" value="UniProtKB-ARBA"/>
</dbReference>
<dbReference type="GO" id="GO:1904893">
    <property type="term" value="P:negative regulation of receptor signaling pathway via STAT"/>
    <property type="evidence" value="ECO:0007669"/>
    <property type="project" value="UniProtKB-ARBA"/>
</dbReference>
<dbReference type="SUPFAM" id="SSF55550">
    <property type="entry name" value="SH2 domain"/>
    <property type="match status" value="1"/>
</dbReference>
<gene>
    <name evidence="13" type="primary">Sh2b3</name>
</gene>
<dbReference type="Pfam" id="PF00017">
    <property type="entry name" value="SH2"/>
    <property type="match status" value="1"/>
</dbReference>
<feature type="compositionally biased region" description="Basic and acidic residues" evidence="10">
    <location>
        <begin position="527"/>
        <end position="541"/>
    </location>
</feature>
<feature type="domain" description="SH2" evidence="11">
    <location>
        <begin position="360"/>
        <end position="458"/>
    </location>
</feature>
<dbReference type="Gene3D" id="3.30.505.10">
    <property type="entry name" value="SH2 domain"/>
    <property type="match status" value="1"/>
</dbReference>
<evidence type="ECO:0000256" key="7">
    <source>
        <dbReference type="ARBA" id="ARBA00077339"/>
    </source>
</evidence>
<dbReference type="InterPro" id="IPR011993">
    <property type="entry name" value="PH-like_dom_sf"/>
</dbReference>
<evidence type="ECO:0000256" key="3">
    <source>
        <dbReference type="ARBA" id="ARBA00022999"/>
    </source>
</evidence>
<evidence type="ECO:0000256" key="1">
    <source>
        <dbReference type="ARBA" id="ARBA00010220"/>
    </source>
</evidence>
<feature type="compositionally biased region" description="Pro residues" evidence="10">
    <location>
        <begin position="1"/>
        <end position="22"/>
    </location>
</feature>
<dbReference type="CTD" id="10019"/>
<keyword evidence="12" id="KW-1185">Reference proteome</keyword>
<evidence type="ECO:0000256" key="8">
    <source>
        <dbReference type="ARBA" id="ARBA00080880"/>
    </source>
</evidence>
<evidence type="ECO:0000256" key="6">
    <source>
        <dbReference type="ARBA" id="ARBA00075158"/>
    </source>
</evidence>
<dbReference type="GeneID" id="101709458"/>
<proteinExistence type="inferred from homology"/>
<feature type="compositionally biased region" description="Low complexity" evidence="10">
    <location>
        <begin position="317"/>
        <end position="333"/>
    </location>
</feature>
<evidence type="ECO:0000256" key="4">
    <source>
        <dbReference type="ARBA" id="ARBA00059956"/>
    </source>
</evidence>
<dbReference type="InterPro" id="IPR035059">
    <property type="entry name" value="SH2B3_SH2"/>
</dbReference>
<dbReference type="Gene3D" id="6.10.140.110">
    <property type="match status" value="1"/>
</dbReference>
<dbReference type="GO" id="GO:0038163">
    <property type="term" value="P:thrombopoietin-mediated signaling pathway"/>
    <property type="evidence" value="ECO:0007669"/>
    <property type="project" value="UniProtKB-ARBA"/>
</dbReference>
<dbReference type="RefSeq" id="XP_004843848.1">
    <property type="nucleotide sequence ID" value="XM_004843791.2"/>
</dbReference>
<name>A0AAX6P565_HETGA</name>
<feature type="compositionally biased region" description="Basic and acidic residues" evidence="10">
    <location>
        <begin position="306"/>
        <end position="316"/>
    </location>
</feature>
<protein>
    <recommendedName>
        <fullName evidence="5">SH2B adapter protein 3</fullName>
    </recommendedName>
    <alternativeName>
        <fullName evidence="7">Lymphocyte adapter protein</fullName>
    </alternativeName>
    <alternativeName>
        <fullName evidence="6">Lymphocyte-specific adapter protein Lnk</fullName>
    </alternativeName>
    <alternativeName>
        <fullName evidence="8">Signal transduction protein Lnk</fullName>
    </alternativeName>
</protein>
<dbReference type="InterPro" id="IPR015012">
    <property type="entry name" value="Phe_ZIP"/>
</dbReference>